<evidence type="ECO:0000256" key="1">
    <source>
        <dbReference type="ARBA" id="ARBA00022490"/>
    </source>
</evidence>
<sequence length="398" mass="44881">MPILNLSYIVIHLISMTSPYKPGTVSDDLVVQHVLDTYQHTLPLPDILVYDDLFGAISLALNNFPLSCVVDSYVSKMAIEYNHEHNSKVSPIVYNSLEKPSAASIIVIKLTKNLAYLEHQLQAINQYQENCDIIATGKTTLVTTSVMKLFERYFDDVSSSLAKKKSRLIFAKKQHNKLVDDANLLKPKFEAKWPEQNLVLRSHANVFSKDQIDIGGRFLADHLPLLTKQDNNFTVIDLGCGNGLLGLCYLQQNKDRIKELITDEASQQNLDFKMIFTDESHMAINSVQQNVEINANELINVCNFSQDDCLSQQLDNSADLILCNPPFHQQNTITTHITEQMIKQSATVLKSNGVILLVANTHLAYQKMLKDTFGGFTVLSSNSKFVIYMCQHKNVNKR</sequence>
<dbReference type="GO" id="GO:0008990">
    <property type="term" value="F:rRNA (guanine-N2-)-methyltransferase activity"/>
    <property type="evidence" value="ECO:0007669"/>
    <property type="project" value="InterPro"/>
</dbReference>
<evidence type="ECO:0000259" key="7">
    <source>
        <dbReference type="Pfam" id="PF26049"/>
    </source>
</evidence>
<dbReference type="InterPro" id="IPR017237">
    <property type="entry name" value="RLMG"/>
</dbReference>
<dbReference type="InterPro" id="IPR046977">
    <property type="entry name" value="RsmC/RlmG"/>
</dbReference>
<keyword evidence="3 8" id="KW-0489">Methyltransferase</keyword>
<feature type="domain" description="Methyltransferase small" evidence="6">
    <location>
        <begin position="198"/>
        <end position="388"/>
    </location>
</feature>
<organism evidence="8 9">
    <name type="scientific">Psychrosphaera haliotis</name>
    <dbReference type="NCBI Taxonomy" id="555083"/>
    <lineage>
        <taxon>Bacteria</taxon>
        <taxon>Pseudomonadati</taxon>
        <taxon>Pseudomonadota</taxon>
        <taxon>Gammaproteobacteria</taxon>
        <taxon>Alteromonadales</taxon>
        <taxon>Pseudoalteromonadaceae</taxon>
        <taxon>Psychrosphaera</taxon>
    </lineage>
</organism>
<evidence type="ECO:0000313" key="8">
    <source>
        <dbReference type="EMBL" id="MUH73058.1"/>
    </source>
</evidence>
<evidence type="ECO:0000256" key="5">
    <source>
        <dbReference type="ARBA" id="ARBA00022691"/>
    </source>
</evidence>
<reference evidence="8 9" key="1">
    <citation type="submission" date="2019-11" db="EMBL/GenBank/DDBJ databases">
        <title>P. haliotis isolates from Z. marina roots.</title>
        <authorList>
            <person name="Cohen M."/>
            <person name="Jospin G."/>
            <person name="Eisen J.A."/>
            <person name="Coil D.A."/>
        </authorList>
    </citation>
    <scope>NUCLEOTIDE SEQUENCE [LARGE SCALE GENOMIC DNA]</scope>
    <source>
        <strain evidence="8 9">UCD-MCMsp1aY</strain>
    </source>
</reference>
<proteinExistence type="predicted"/>
<keyword evidence="1" id="KW-0963">Cytoplasm</keyword>
<evidence type="ECO:0000256" key="3">
    <source>
        <dbReference type="ARBA" id="ARBA00022603"/>
    </source>
</evidence>
<dbReference type="Pfam" id="PF26049">
    <property type="entry name" value="RLMG_N"/>
    <property type="match status" value="1"/>
</dbReference>
<dbReference type="OrthoDB" id="29650at2"/>
<dbReference type="GO" id="GO:0005737">
    <property type="term" value="C:cytoplasm"/>
    <property type="evidence" value="ECO:0007669"/>
    <property type="project" value="InterPro"/>
</dbReference>
<keyword evidence="9" id="KW-1185">Reference proteome</keyword>
<feature type="domain" description="RlmG N-terminal" evidence="7">
    <location>
        <begin position="26"/>
        <end position="174"/>
    </location>
</feature>
<evidence type="ECO:0000256" key="4">
    <source>
        <dbReference type="ARBA" id="ARBA00022679"/>
    </source>
</evidence>
<dbReference type="Gene3D" id="3.40.50.150">
    <property type="entry name" value="Vaccinia Virus protein VP39"/>
    <property type="match status" value="2"/>
</dbReference>
<dbReference type="RefSeq" id="WP_155696254.1">
    <property type="nucleotide sequence ID" value="NZ_WOCD01000005.1"/>
</dbReference>
<gene>
    <name evidence="8" type="ORF">GNP35_11535</name>
</gene>
<name>A0A6N8F9U7_9GAMM</name>
<comment type="caution">
    <text evidence="8">The sequence shown here is derived from an EMBL/GenBank/DDBJ whole genome shotgun (WGS) entry which is preliminary data.</text>
</comment>
<accession>A0A6N8F9U7</accession>
<dbReference type="EMBL" id="WOCD01000005">
    <property type="protein sequence ID" value="MUH73058.1"/>
    <property type="molecule type" value="Genomic_DNA"/>
</dbReference>
<evidence type="ECO:0000259" key="6">
    <source>
        <dbReference type="Pfam" id="PF05175"/>
    </source>
</evidence>
<keyword evidence="4 8" id="KW-0808">Transferase</keyword>
<dbReference type="PANTHER" id="PTHR47816:SF5">
    <property type="entry name" value="RIBOSOMAL RNA LARGE SUBUNIT METHYLTRANSFERASE G"/>
    <property type="match status" value="1"/>
</dbReference>
<dbReference type="GO" id="GO:0003676">
    <property type="term" value="F:nucleic acid binding"/>
    <property type="evidence" value="ECO:0007669"/>
    <property type="project" value="InterPro"/>
</dbReference>
<dbReference type="AlphaFoldDB" id="A0A6N8F9U7"/>
<dbReference type="Pfam" id="PF05175">
    <property type="entry name" value="MTS"/>
    <property type="match status" value="1"/>
</dbReference>
<dbReference type="InterPro" id="IPR029063">
    <property type="entry name" value="SAM-dependent_MTases_sf"/>
</dbReference>
<dbReference type="Proteomes" id="UP000439994">
    <property type="component" value="Unassembled WGS sequence"/>
</dbReference>
<keyword evidence="2" id="KW-0698">rRNA processing</keyword>
<keyword evidence="5" id="KW-0949">S-adenosyl-L-methionine</keyword>
<dbReference type="InterPro" id="IPR007848">
    <property type="entry name" value="Small_mtfrase_dom"/>
</dbReference>
<dbReference type="InterPro" id="IPR002052">
    <property type="entry name" value="DNA_methylase_N6_adenine_CS"/>
</dbReference>
<protein>
    <submittedName>
        <fullName evidence="8">Methyltransferase</fullName>
    </submittedName>
</protein>
<dbReference type="SUPFAM" id="SSF53335">
    <property type="entry name" value="S-adenosyl-L-methionine-dependent methyltransferases"/>
    <property type="match status" value="1"/>
</dbReference>
<dbReference type="PROSITE" id="PS00092">
    <property type="entry name" value="N6_MTASE"/>
    <property type="match status" value="1"/>
</dbReference>
<dbReference type="PIRSF" id="PIRSF037565">
    <property type="entry name" value="RRNA_m2G_Mtase_RsmD_prd"/>
    <property type="match status" value="1"/>
</dbReference>
<evidence type="ECO:0000313" key="9">
    <source>
        <dbReference type="Proteomes" id="UP000439994"/>
    </source>
</evidence>
<dbReference type="InterPro" id="IPR058679">
    <property type="entry name" value="RlmG_N"/>
</dbReference>
<evidence type="ECO:0000256" key="2">
    <source>
        <dbReference type="ARBA" id="ARBA00022552"/>
    </source>
</evidence>
<dbReference type="PANTHER" id="PTHR47816">
    <property type="entry name" value="RIBOSOMAL RNA SMALL SUBUNIT METHYLTRANSFERASE C"/>
    <property type="match status" value="1"/>
</dbReference>